<dbReference type="Proteomes" id="UP000438106">
    <property type="component" value="Unassembled WGS sequence"/>
</dbReference>
<keyword evidence="2" id="KW-0560">Oxidoreductase</keyword>
<dbReference type="PANTHER" id="PTHR42760">
    <property type="entry name" value="SHORT-CHAIN DEHYDROGENASES/REDUCTASES FAMILY MEMBER"/>
    <property type="match status" value="1"/>
</dbReference>
<comment type="caution">
    <text evidence="3">The sequence shown here is derived from an EMBL/GenBank/DDBJ whole genome shotgun (WGS) entry which is preliminary data.</text>
</comment>
<sequence>MRPAPLQAGSAAHTECGIAGRHYCGLVVMRLKDKIAIVTGAGRGIGAAIAEAFAREGAKVVIAERDPATGSATASRLGENALFVQTDVTDQGSVDATVQATRKTFGSIDILVNNAGINVFHEPLATSDEEWSRCMAVDLEGVWRMSRAVLPSMLAGSGGSIVNIASSHSFTIIPGTFPYPVAKHGLLGLTRSLGIEYASRNIRVNAIAPGYIETDLAIEYWNTFPDPAAERQRTYDLHPPKRIGTPAEVAMTAVFLASDEAPFINAATITIDGGRSVLYHD</sequence>
<dbReference type="Gene3D" id="3.40.50.720">
    <property type="entry name" value="NAD(P)-binding Rossmann-like Domain"/>
    <property type="match status" value="1"/>
</dbReference>
<dbReference type="GO" id="GO:0006633">
    <property type="term" value="P:fatty acid biosynthetic process"/>
    <property type="evidence" value="ECO:0007669"/>
    <property type="project" value="TreeGrafter"/>
</dbReference>
<protein>
    <submittedName>
        <fullName evidence="3">SDR family oxidoreductase</fullName>
    </submittedName>
</protein>
<evidence type="ECO:0000256" key="1">
    <source>
        <dbReference type="ARBA" id="ARBA00006484"/>
    </source>
</evidence>
<dbReference type="CDD" id="cd05233">
    <property type="entry name" value="SDR_c"/>
    <property type="match status" value="1"/>
</dbReference>
<dbReference type="AlphaFoldDB" id="A0A7X3K3D6"/>
<dbReference type="EMBL" id="WQRF01000001">
    <property type="protein sequence ID" value="MVS98855.1"/>
    <property type="molecule type" value="Genomic_DNA"/>
</dbReference>
<name>A0A7X3K3D6_9HYPH</name>
<dbReference type="PROSITE" id="PS00061">
    <property type="entry name" value="ADH_SHORT"/>
    <property type="match status" value="1"/>
</dbReference>
<dbReference type="InterPro" id="IPR020904">
    <property type="entry name" value="Sc_DH/Rdtase_CS"/>
</dbReference>
<organism evidence="3 4">
    <name type="scientific">Devosia marina</name>
    <dbReference type="NCBI Taxonomy" id="2683198"/>
    <lineage>
        <taxon>Bacteria</taxon>
        <taxon>Pseudomonadati</taxon>
        <taxon>Pseudomonadota</taxon>
        <taxon>Alphaproteobacteria</taxon>
        <taxon>Hyphomicrobiales</taxon>
        <taxon>Devosiaceae</taxon>
        <taxon>Devosia</taxon>
    </lineage>
</organism>
<dbReference type="NCBIfam" id="NF005469">
    <property type="entry name" value="PRK07063.1"/>
    <property type="match status" value="1"/>
</dbReference>
<reference evidence="3 4" key="1">
    <citation type="submission" date="2019-12" db="EMBL/GenBank/DDBJ databases">
        <title>Devosia maris sp. nov., isolated from the deep seawater.</title>
        <authorList>
            <person name="Liu Y."/>
        </authorList>
    </citation>
    <scope>NUCLEOTIDE SEQUENCE [LARGE SCALE GENOMIC DNA]</scope>
    <source>
        <strain evidence="3 4">L53-10-65</strain>
    </source>
</reference>
<dbReference type="InterPro" id="IPR002347">
    <property type="entry name" value="SDR_fam"/>
</dbReference>
<dbReference type="FunFam" id="3.40.50.720:FF:000084">
    <property type="entry name" value="Short-chain dehydrogenase reductase"/>
    <property type="match status" value="1"/>
</dbReference>
<proteinExistence type="inferred from homology"/>
<evidence type="ECO:0000313" key="3">
    <source>
        <dbReference type="EMBL" id="MVS98855.1"/>
    </source>
</evidence>
<dbReference type="PRINTS" id="PR00080">
    <property type="entry name" value="SDRFAMILY"/>
</dbReference>
<evidence type="ECO:0000256" key="2">
    <source>
        <dbReference type="ARBA" id="ARBA00023002"/>
    </source>
</evidence>
<dbReference type="GO" id="GO:0048038">
    <property type="term" value="F:quinone binding"/>
    <property type="evidence" value="ECO:0007669"/>
    <property type="project" value="TreeGrafter"/>
</dbReference>
<dbReference type="NCBIfam" id="NF005559">
    <property type="entry name" value="PRK07231.1"/>
    <property type="match status" value="1"/>
</dbReference>
<dbReference type="GO" id="GO:0016616">
    <property type="term" value="F:oxidoreductase activity, acting on the CH-OH group of donors, NAD or NADP as acceptor"/>
    <property type="evidence" value="ECO:0007669"/>
    <property type="project" value="TreeGrafter"/>
</dbReference>
<comment type="similarity">
    <text evidence="1">Belongs to the short-chain dehydrogenases/reductases (SDR) family.</text>
</comment>
<dbReference type="SUPFAM" id="SSF51735">
    <property type="entry name" value="NAD(P)-binding Rossmann-fold domains"/>
    <property type="match status" value="1"/>
</dbReference>
<gene>
    <name evidence="3" type="ORF">GO014_07455</name>
</gene>
<accession>A0A7X3K3D6</accession>
<dbReference type="PANTHER" id="PTHR42760:SF133">
    <property type="entry name" value="3-OXOACYL-[ACYL-CARRIER-PROTEIN] REDUCTASE"/>
    <property type="match status" value="1"/>
</dbReference>
<dbReference type="InterPro" id="IPR036291">
    <property type="entry name" value="NAD(P)-bd_dom_sf"/>
</dbReference>
<evidence type="ECO:0000313" key="4">
    <source>
        <dbReference type="Proteomes" id="UP000438106"/>
    </source>
</evidence>
<keyword evidence="4" id="KW-1185">Reference proteome</keyword>
<dbReference type="PRINTS" id="PR00081">
    <property type="entry name" value="GDHRDH"/>
</dbReference>
<dbReference type="Pfam" id="PF13561">
    <property type="entry name" value="adh_short_C2"/>
    <property type="match status" value="1"/>
</dbReference>